<reference evidence="4" key="1">
    <citation type="submission" date="2016-09" db="EMBL/GenBank/DDBJ databases">
        <authorList>
            <person name="Varghese N."/>
            <person name="Submissions S."/>
        </authorList>
    </citation>
    <scope>NUCLEOTIDE SEQUENCE [LARGE SCALE GENOMIC DNA]</scope>
    <source>
        <strain evidence="4">25nlg</strain>
    </source>
</reference>
<dbReference type="InterPro" id="IPR058653">
    <property type="entry name" value="NfeD2_TM"/>
</dbReference>
<dbReference type="EMBL" id="FMYM01000002">
    <property type="protein sequence ID" value="SDB85723.1"/>
    <property type="molecule type" value="Genomic_DNA"/>
</dbReference>
<dbReference type="RefSeq" id="WP_090774628.1">
    <property type="nucleotide sequence ID" value="NZ_FMYM01000002.1"/>
</dbReference>
<accession>A0A1G6GV26</accession>
<proteinExistence type="predicted"/>
<keyword evidence="1" id="KW-0812">Transmembrane</keyword>
<feature type="transmembrane region" description="Helical" evidence="1">
    <location>
        <begin position="38"/>
        <end position="58"/>
    </location>
</feature>
<keyword evidence="4" id="KW-1185">Reference proteome</keyword>
<dbReference type="OrthoDB" id="1683445at2"/>
<keyword evidence="1" id="KW-1133">Transmembrane helix</keyword>
<evidence type="ECO:0000259" key="2">
    <source>
        <dbReference type="Pfam" id="PF25842"/>
    </source>
</evidence>
<dbReference type="Proteomes" id="UP000242662">
    <property type="component" value="Unassembled WGS sequence"/>
</dbReference>
<dbReference type="Pfam" id="PF25842">
    <property type="entry name" value="NfeD_TM"/>
    <property type="match status" value="1"/>
</dbReference>
<evidence type="ECO:0000256" key="1">
    <source>
        <dbReference type="SAM" id="Phobius"/>
    </source>
</evidence>
<dbReference type="Gene3D" id="2.40.50.140">
    <property type="entry name" value="Nucleic acid-binding proteins"/>
    <property type="match status" value="1"/>
</dbReference>
<feature type="transmembrane region" description="Helical" evidence="1">
    <location>
        <begin position="70"/>
        <end position="89"/>
    </location>
</feature>
<name>A0A1G6GV26_9BACI</name>
<dbReference type="STRING" id="1464122.SAMN05421737_10242"/>
<evidence type="ECO:0000313" key="4">
    <source>
        <dbReference type="Proteomes" id="UP000242662"/>
    </source>
</evidence>
<feature type="transmembrane region" description="Helical" evidence="1">
    <location>
        <begin position="7"/>
        <end position="32"/>
    </location>
</feature>
<evidence type="ECO:0000313" key="3">
    <source>
        <dbReference type="EMBL" id="SDB85723.1"/>
    </source>
</evidence>
<dbReference type="AlphaFoldDB" id="A0A1G6GV26"/>
<feature type="domain" description="Membrane protein NfeD2 N-terminal transmembrane" evidence="2">
    <location>
        <begin position="2"/>
        <end position="97"/>
    </location>
</feature>
<keyword evidence="1" id="KW-0472">Membrane</keyword>
<organism evidence="3 4">
    <name type="scientific">Shouchella lonarensis</name>
    <dbReference type="NCBI Taxonomy" id="1464122"/>
    <lineage>
        <taxon>Bacteria</taxon>
        <taxon>Bacillati</taxon>
        <taxon>Bacillota</taxon>
        <taxon>Bacilli</taxon>
        <taxon>Bacillales</taxon>
        <taxon>Bacillaceae</taxon>
        <taxon>Shouchella</taxon>
    </lineage>
</organism>
<dbReference type="InterPro" id="IPR012340">
    <property type="entry name" value="NA-bd_OB-fold"/>
</dbReference>
<protein>
    <recommendedName>
        <fullName evidence="2">Membrane protein NfeD2 N-terminal transmembrane domain-containing protein</fullName>
    </recommendedName>
</protein>
<sequence length="174" mass="18553">MALETMYLILLLVSGGLTILYVLLSDILEGIFSVLDSWLSPTVILSFTSFFAACAYLLERFSPLTSLPIAGISLLVALVLSSCLHIFVLTPLNNAEESNTYHEKDLEGRSGEIITAIPHDGFGEVLLKSDSGMIAKTATAVEGVSLPAGTQVVIVKMSQGVAYVSTLDLDILSN</sequence>
<gene>
    <name evidence="3" type="ORF">SAMN05421737_10242</name>
</gene>